<keyword evidence="3" id="KW-1185">Reference proteome</keyword>
<comment type="caution">
    <text evidence="2">The sequence shown here is derived from an EMBL/GenBank/DDBJ whole genome shotgun (WGS) entry which is preliminary data.</text>
</comment>
<dbReference type="Proteomes" id="UP000295626">
    <property type="component" value="Unassembled WGS sequence"/>
</dbReference>
<dbReference type="EMBL" id="SMKE01000318">
    <property type="protein sequence ID" value="TDB95377.1"/>
    <property type="molecule type" value="Genomic_DNA"/>
</dbReference>
<sequence>MTAIGTRSVGVSFLHFDDQPACAGADPGMFFDEDSAEAAQVADLLYCQRCPVRARCEAWAMAQPPYSLHGIWAGQSHPQRLAAHGHQTRRNGHPVTA</sequence>
<evidence type="ECO:0000313" key="3">
    <source>
        <dbReference type="Proteomes" id="UP000295626"/>
    </source>
</evidence>
<dbReference type="PROSITE" id="PS51674">
    <property type="entry name" value="4FE4S_WBL"/>
    <property type="match status" value="1"/>
</dbReference>
<dbReference type="InterPro" id="IPR034768">
    <property type="entry name" value="4FE4S_WBL"/>
</dbReference>
<organism evidence="2 3">
    <name type="scientific">Micromonospora fluostatini</name>
    <dbReference type="NCBI Taxonomy" id="1629071"/>
    <lineage>
        <taxon>Bacteria</taxon>
        <taxon>Bacillati</taxon>
        <taxon>Actinomycetota</taxon>
        <taxon>Actinomycetes</taxon>
        <taxon>Micromonosporales</taxon>
        <taxon>Micromonosporaceae</taxon>
        <taxon>Micromonospora</taxon>
    </lineage>
</organism>
<feature type="domain" description="4Fe-4S Wbl-type" evidence="1">
    <location>
        <begin position="21"/>
        <end position="82"/>
    </location>
</feature>
<evidence type="ECO:0000313" key="2">
    <source>
        <dbReference type="EMBL" id="TDB95377.1"/>
    </source>
</evidence>
<evidence type="ECO:0000259" key="1">
    <source>
        <dbReference type="PROSITE" id="PS51674"/>
    </source>
</evidence>
<protein>
    <submittedName>
        <fullName evidence="2">WhiB family transcriptional regulator</fullName>
    </submittedName>
</protein>
<dbReference type="Pfam" id="PF02467">
    <property type="entry name" value="Whib"/>
    <property type="match status" value="1"/>
</dbReference>
<gene>
    <name evidence="2" type="ORF">E1091_10250</name>
</gene>
<accession>A0ABY2DGS7</accession>
<proteinExistence type="predicted"/>
<name>A0ABY2DGS7_9ACTN</name>
<reference evidence="2 3" key="1">
    <citation type="submission" date="2019-02" db="EMBL/GenBank/DDBJ databases">
        <title>Draft genome sequences of novel Actinobacteria.</title>
        <authorList>
            <person name="Sahin N."/>
            <person name="Ay H."/>
            <person name="Saygin H."/>
        </authorList>
    </citation>
    <scope>NUCLEOTIDE SEQUENCE [LARGE SCALE GENOMIC DNA]</scope>
    <source>
        <strain evidence="2 3">JCM 30529</strain>
    </source>
</reference>